<feature type="region of interest" description="Disordered" evidence="1">
    <location>
        <begin position="37"/>
        <end position="68"/>
    </location>
</feature>
<dbReference type="Proteomes" id="UP000264353">
    <property type="component" value="Chromosome A6"/>
</dbReference>
<protein>
    <submittedName>
        <fullName evidence="2">Uncharacterized protein</fullName>
    </submittedName>
</protein>
<evidence type="ECO:0000256" key="1">
    <source>
        <dbReference type="SAM" id="MobiDB-lite"/>
    </source>
</evidence>
<evidence type="ECO:0000313" key="3">
    <source>
        <dbReference type="Proteomes" id="UP000264353"/>
    </source>
</evidence>
<reference evidence="2 3" key="1">
    <citation type="submission" date="2018-06" db="EMBL/GenBank/DDBJ databases">
        <title>WGS assembly of Brassica rapa FPsc.</title>
        <authorList>
            <person name="Bowman J."/>
            <person name="Kohchi T."/>
            <person name="Yamato K."/>
            <person name="Jenkins J."/>
            <person name="Shu S."/>
            <person name="Ishizaki K."/>
            <person name="Yamaoka S."/>
            <person name="Nishihama R."/>
            <person name="Nakamura Y."/>
            <person name="Berger F."/>
            <person name="Adam C."/>
            <person name="Aki S."/>
            <person name="Althoff F."/>
            <person name="Araki T."/>
            <person name="Arteaga-Vazquez M."/>
            <person name="Balasubrmanian S."/>
            <person name="Bauer D."/>
            <person name="Boehm C."/>
            <person name="Briginshaw L."/>
            <person name="Caballero-Perez J."/>
            <person name="Catarino B."/>
            <person name="Chen F."/>
            <person name="Chiyoda S."/>
            <person name="Chovatia M."/>
            <person name="Davies K."/>
            <person name="Delmans M."/>
            <person name="Demura T."/>
            <person name="Dierschke T."/>
            <person name="Dolan L."/>
            <person name="Dorantes-Acosta A."/>
            <person name="Eklund D."/>
            <person name="Florent S."/>
            <person name="Flores-Sandoval E."/>
            <person name="Fujiyama A."/>
            <person name="Fukuzawa H."/>
            <person name="Galik B."/>
            <person name="Grimanelli D."/>
            <person name="Grimwood J."/>
            <person name="Grossniklaus U."/>
            <person name="Hamada T."/>
            <person name="Haseloff J."/>
            <person name="Hetherington A."/>
            <person name="Higo A."/>
            <person name="Hirakawa Y."/>
            <person name="Hundley H."/>
            <person name="Ikeda Y."/>
            <person name="Inoue K."/>
            <person name="Inoue S."/>
            <person name="Ishida S."/>
            <person name="Jia Q."/>
            <person name="Kakita M."/>
            <person name="Kanazawa T."/>
            <person name="Kawai Y."/>
            <person name="Kawashima T."/>
            <person name="Kennedy M."/>
            <person name="Kinose K."/>
            <person name="Kinoshita T."/>
            <person name="Kohara Y."/>
            <person name="Koide E."/>
            <person name="Komatsu K."/>
            <person name="Kopischke S."/>
            <person name="Kubo M."/>
            <person name="Kyozuka J."/>
            <person name="Lagercrantz U."/>
            <person name="Lin S."/>
            <person name="Lindquist E."/>
            <person name="Lipzen A."/>
            <person name="Lu C."/>
            <person name="Luna E."/>
            <person name="Martienssen R."/>
            <person name="Minamino N."/>
            <person name="Mizutani M."/>
            <person name="Mizutani M."/>
            <person name="Mochizuki N."/>
            <person name="Monte I."/>
            <person name="Mosher R."/>
            <person name="Nagasaki H."/>
            <person name="Nakagami H."/>
            <person name="Naramoto S."/>
            <person name="Nishitani K."/>
            <person name="Ohtani M."/>
            <person name="Okamoto T."/>
            <person name="Okumura M."/>
            <person name="Phillips J."/>
            <person name="Pollak B."/>
            <person name="Reinders A."/>
            <person name="Roevekamp M."/>
            <person name="Sano R."/>
            <person name="Sawa S."/>
            <person name="Schmid M."/>
            <person name="Shirakawa M."/>
            <person name="Solano R."/>
            <person name="Spunde A."/>
            <person name="Suetsugu N."/>
            <person name="Sugano S."/>
            <person name="Sugiyama A."/>
            <person name="Sun R."/>
            <person name="Suzuki Y."/>
            <person name="Takenaka M."/>
            <person name="Takezawa D."/>
            <person name="Tomogane H."/>
            <person name="Tsuzuki M."/>
            <person name="Ueda T."/>
            <person name="Umeda M."/>
            <person name="Ward J."/>
            <person name="Watanabe Y."/>
            <person name="Yazaki K."/>
            <person name="Yokoyama R."/>
            <person name="Yoshitake Y."/>
            <person name="Yotsui I."/>
            <person name="Zachgo S."/>
            <person name="Schmutz J."/>
        </authorList>
    </citation>
    <scope>NUCLEOTIDE SEQUENCE [LARGE SCALE GENOMIC DNA]</scope>
    <source>
        <strain evidence="3">cv. B-3</strain>
    </source>
</reference>
<gene>
    <name evidence="2" type="ORF">BRARA_F03867</name>
</gene>
<name>A0A397Z4Z8_BRACM</name>
<evidence type="ECO:0000313" key="2">
    <source>
        <dbReference type="EMBL" id="RID60737.1"/>
    </source>
</evidence>
<dbReference type="EMBL" id="CM010633">
    <property type="protein sequence ID" value="RID60737.1"/>
    <property type="molecule type" value="Genomic_DNA"/>
</dbReference>
<feature type="compositionally biased region" description="Basic and acidic residues" evidence="1">
    <location>
        <begin position="49"/>
        <end position="68"/>
    </location>
</feature>
<organism evidence="2 3">
    <name type="scientific">Brassica campestris</name>
    <name type="common">Field mustard</name>
    <dbReference type="NCBI Taxonomy" id="3711"/>
    <lineage>
        <taxon>Eukaryota</taxon>
        <taxon>Viridiplantae</taxon>
        <taxon>Streptophyta</taxon>
        <taxon>Embryophyta</taxon>
        <taxon>Tracheophyta</taxon>
        <taxon>Spermatophyta</taxon>
        <taxon>Magnoliopsida</taxon>
        <taxon>eudicotyledons</taxon>
        <taxon>Gunneridae</taxon>
        <taxon>Pentapetalae</taxon>
        <taxon>rosids</taxon>
        <taxon>malvids</taxon>
        <taxon>Brassicales</taxon>
        <taxon>Brassicaceae</taxon>
        <taxon>Brassiceae</taxon>
        <taxon>Brassica</taxon>
    </lineage>
</organism>
<sequence>MQEHDFTRLKLGHILQIIKITMKEVCPTATIERKHTLPIPKHLQNTNIEKNKEDNIRSQTSKEGRELH</sequence>
<proteinExistence type="predicted"/>
<accession>A0A397Z4Z8</accession>
<dbReference type="AlphaFoldDB" id="A0A397Z4Z8"/>